<protein>
    <recommendedName>
        <fullName evidence="4">LSM domain-containing protein</fullName>
    </recommendedName>
</protein>
<dbReference type="AlphaFoldDB" id="A0A0R0IS52"/>
<sequence length="53" mass="5978">MSRSEQPRDLKTLVFLSFFAQFFFGGEVNDNEKNAIGMVVIRGNSVIIVEVLN</sequence>
<name>A0A0R0IS52_SOYBN</name>
<evidence type="ECO:0000313" key="1">
    <source>
        <dbReference type="EMBL" id="KRH45079.1"/>
    </source>
</evidence>
<dbReference type="EnsemblPlants" id="KRH45079">
    <property type="protein sequence ID" value="KRH45079"/>
    <property type="gene ID" value="GLYMA_08G249300"/>
</dbReference>
<proteinExistence type="predicted"/>
<dbReference type="Proteomes" id="UP000008827">
    <property type="component" value="Chromosome 8"/>
</dbReference>
<keyword evidence="3" id="KW-1185">Reference proteome</keyword>
<evidence type="ECO:0008006" key="4">
    <source>
        <dbReference type="Google" id="ProtNLM"/>
    </source>
</evidence>
<evidence type="ECO:0000313" key="3">
    <source>
        <dbReference type="Proteomes" id="UP000008827"/>
    </source>
</evidence>
<reference evidence="2" key="2">
    <citation type="submission" date="2018-02" db="UniProtKB">
        <authorList>
            <consortium name="EnsemblPlants"/>
        </authorList>
    </citation>
    <scope>IDENTIFICATION</scope>
    <source>
        <strain evidence="2">Williams 82</strain>
    </source>
</reference>
<dbReference type="Gramene" id="KRH45079">
    <property type="protein sequence ID" value="KRH45079"/>
    <property type="gene ID" value="GLYMA_08G249300"/>
</dbReference>
<reference evidence="1" key="3">
    <citation type="submission" date="2018-07" db="EMBL/GenBank/DDBJ databases">
        <title>WGS assembly of Glycine max.</title>
        <authorList>
            <person name="Schmutz J."/>
            <person name="Cannon S."/>
            <person name="Schlueter J."/>
            <person name="Ma J."/>
            <person name="Mitros T."/>
            <person name="Nelson W."/>
            <person name="Hyten D."/>
            <person name="Song Q."/>
            <person name="Thelen J."/>
            <person name="Cheng J."/>
            <person name="Xu D."/>
            <person name="Hellsten U."/>
            <person name="May G."/>
            <person name="Yu Y."/>
            <person name="Sakurai T."/>
            <person name="Umezawa T."/>
            <person name="Bhattacharyya M."/>
            <person name="Sandhu D."/>
            <person name="Valliyodan B."/>
            <person name="Lindquist E."/>
            <person name="Peto M."/>
            <person name="Grant D."/>
            <person name="Shu S."/>
            <person name="Goodstein D."/>
            <person name="Barry K."/>
            <person name="Futrell-Griggs M."/>
            <person name="Abernathy B."/>
            <person name="Du J."/>
            <person name="Tian Z."/>
            <person name="Zhu L."/>
            <person name="Gill N."/>
            <person name="Joshi T."/>
            <person name="Libault M."/>
            <person name="Sethuraman A."/>
            <person name="Zhang X."/>
            <person name="Shinozaki K."/>
            <person name="Nguyen H."/>
            <person name="Wing R."/>
            <person name="Cregan P."/>
            <person name="Specht J."/>
            <person name="Grimwood J."/>
            <person name="Rokhsar D."/>
            <person name="Stacey G."/>
            <person name="Shoemaker R."/>
            <person name="Jackson S."/>
        </authorList>
    </citation>
    <scope>NUCLEOTIDE SEQUENCE</scope>
    <source>
        <tissue evidence="1">Callus</tissue>
    </source>
</reference>
<dbReference type="InParanoid" id="A0A0R0IS52"/>
<accession>A0A0R0IS52</accession>
<evidence type="ECO:0000313" key="2">
    <source>
        <dbReference type="EnsemblPlants" id="KRH45079"/>
    </source>
</evidence>
<reference evidence="1 2" key="1">
    <citation type="journal article" date="2010" name="Nature">
        <title>Genome sequence of the palaeopolyploid soybean.</title>
        <authorList>
            <person name="Schmutz J."/>
            <person name="Cannon S.B."/>
            <person name="Schlueter J."/>
            <person name="Ma J."/>
            <person name="Mitros T."/>
            <person name="Nelson W."/>
            <person name="Hyten D.L."/>
            <person name="Song Q."/>
            <person name="Thelen J.J."/>
            <person name="Cheng J."/>
            <person name="Xu D."/>
            <person name="Hellsten U."/>
            <person name="May G.D."/>
            <person name="Yu Y."/>
            <person name="Sakurai T."/>
            <person name="Umezawa T."/>
            <person name="Bhattacharyya M.K."/>
            <person name="Sandhu D."/>
            <person name="Valliyodan B."/>
            <person name="Lindquist E."/>
            <person name="Peto M."/>
            <person name="Grant D."/>
            <person name="Shu S."/>
            <person name="Goodstein D."/>
            <person name="Barry K."/>
            <person name="Futrell-Griggs M."/>
            <person name="Abernathy B."/>
            <person name="Du J."/>
            <person name="Tian Z."/>
            <person name="Zhu L."/>
            <person name="Gill N."/>
            <person name="Joshi T."/>
            <person name="Libault M."/>
            <person name="Sethuraman A."/>
            <person name="Zhang X.-C."/>
            <person name="Shinozaki K."/>
            <person name="Nguyen H.T."/>
            <person name="Wing R.A."/>
            <person name="Cregan P."/>
            <person name="Specht J."/>
            <person name="Grimwood J."/>
            <person name="Rokhsar D."/>
            <person name="Stacey G."/>
            <person name="Shoemaker R.C."/>
            <person name="Jackson S.A."/>
        </authorList>
    </citation>
    <scope>NUCLEOTIDE SEQUENCE [LARGE SCALE GENOMIC DNA]</scope>
    <source>
        <strain evidence="2">cv. Williams 82</strain>
        <tissue evidence="1">Callus</tissue>
    </source>
</reference>
<organism evidence="1">
    <name type="scientific">Glycine max</name>
    <name type="common">Soybean</name>
    <name type="synonym">Glycine hispida</name>
    <dbReference type="NCBI Taxonomy" id="3847"/>
    <lineage>
        <taxon>Eukaryota</taxon>
        <taxon>Viridiplantae</taxon>
        <taxon>Streptophyta</taxon>
        <taxon>Embryophyta</taxon>
        <taxon>Tracheophyta</taxon>
        <taxon>Spermatophyta</taxon>
        <taxon>Magnoliopsida</taxon>
        <taxon>eudicotyledons</taxon>
        <taxon>Gunneridae</taxon>
        <taxon>Pentapetalae</taxon>
        <taxon>rosids</taxon>
        <taxon>fabids</taxon>
        <taxon>Fabales</taxon>
        <taxon>Fabaceae</taxon>
        <taxon>Papilionoideae</taxon>
        <taxon>50 kb inversion clade</taxon>
        <taxon>NPAAA clade</taxon>
        <taxon>indigoferoid/millettioid clade</taxon>
        <taxon>Phaseoleae</taxon>
        <taxon>Glycine</taxon>
        <taxon>Glycine subgen. Soja</taxon>
    </lineage>
</organism>
<gene>
    <name evidence="1" type="ORF">GLYMA_08G249300</name>
</gene>
<dbReference type="EMBL" id="CM000841">
    <property type="protein sequence ID" value="KRH45079.1"/>
    <property type="molecule type" value="Genomic_DNA"/>
</dbReference>